<dbReference type="PROSITE" id="PS50943">
    <property type="entry name" value="HTH_CROC1"/>
    <property type="match status" value="1"/>
</dbReference>
<keyword evidence="3" id="KW-1185">Reference proteome</keyword>
<dbReference type="InterPro" id="IPR001387">
    <property type="entry name" value="Cro/C1-type_HTH"/>
</dbReference>
<dbReference type="SMART" id="SM00530">
    <property type="entry name" value="HTH_XRE"/>
    <property type="match status" value="1"/>
</dbReference>
<evidence type="ECO:0000259" key="1">
    <source>
        <dbReference type="PROSITE" id="PS50943"/>
    </source>
</evidence>
<proteinExistence type="predicted"/>
<sequence length="132" mass="14219">MPRNATESGPHPVDIHVGKRLAARRIGLGFNQSDLGRALGLTFQQVQKYEKGANRMSASKMHDAANFLGVTEGYFFEGLRAPADPNVESPVDLMILPHGAALTKAYRSLSDVNQRAVVAVARTLASENTSLS</sequence>
<protein>
    <submittedName>
        <fullName evidence="2">HTH-type transcriptional regulator cell division transcriptional repressor</fullName>
    </submittedName>
</protein>
<dbReference type="EMBL" id="ON529858">
    <property type="protein sequence ID" value="UTC29699.1"/>
    <property type="molecule type" value="Genomic_DNA"/>
</dbReference>
<dbReference type="GO" id="GO:0003677">
    <property type="term" value="F:DNA binding"/>
    <property type="evidence" value="ECO:0007669"/>
    <property type="project" value="InterPro"/>
</dbReference>
<evidence type="ECO:0000313" key="2">
    <source>
        <dbReference type="EMBL" id="UTC29699.1"/>
    </source>
</evidence>
<gene>
    <name evidence="2" type="ORF">BAJUN_00690</name>
</gene>
<dbReference type="InterPro" id="IPR010982">
    <property type="entry name" value="Lambda_DNA-bd_dom_sf"/>
</dbReference>
<dbReference type="GO" id="GO:0051301">
    <property type="term" value="P:cell division"/>
    <property type="evidence" value="ECO:0007669"/>
    <property type="project" value="UniProtKB-KW"/>
</dbReference>
<organism evidence="2 3">
    <name type="scientific">Brevundimonas phage vB_BgoS-Bajun</name>
    <dbReference type="NCBI Taxonomy" id="2948594"/>
    <lineage>
        <taxon>Viruses</taxon>
        <taxon>Duplodnaviria</taxon>
        <taxon>Heunggongvirae</taxon>
        <taxon>Uroviricota</taxon>
        <taxon>Caudoviricetes</taxon>
        <taxon>Dolichocephalovirinae</taxon>
    </lineage>
</organism>
<dbReference type="Proteomes" id="UP001057427">
    <property type="component" value="Segment"/>
</dbReference>
<accession>A0A9E7N7B3</accession>
<keyword evidence="2" id="KW-0131">Cell cycle</keyword>
<dbReference type="CDD" id="cd00093">
    <property type="entry name" value="HTH_XRE"/>
    <property type="match status" value="1"/>
</dbReference>
<reference evidence="2" key="1">
    <citation type="submission" date="2022-05" db="EMBL/GenBank/DDBJ databases">
        <authorList>
            <person name="Friedrich I."/>
            <person name="Poehlein A."/>
            <person name="Schneider D."/>
            <person name="Hertel R."/>
            <person name="Daniel R."/>
        </authorList>
    </citation>
    <scope>NUCLEOTIDE SEQUENCE</scope>
</reference>
<dbReference type="SUPFAM" id="SSF47413">
    <property type="entry name" value="lambda repressor-like DNA-binding domains"/>
    <property type="match status" value="1"/>
</dbReference>
<evidence type="ECO:0000313" key="3">
    <source>
        <dbReference type="Proteomes" id="UP001057427"/>
    </source>
</evidence>
<feature type="domain" description="HTH cro/C1-type" evidence="1">
    <location>
        <begin position="21"/>
        <end position="75"/>
    </location>
</feature>
<name>A0A9E7N7B3_9CAUD</name>
<keyword evidence="2" id="KW-0132">Cell division</keyword>
<dbReference type="Pfam" id="PF01381">
    <property type="entry name" value="HTH_3"/>
    <property type="match status" value="1"/>
</dbReference>
<dbReference type="Gene3D" id="1.10.260.40">
    <property type="entry name" value="lambda repressor-like DNA-binding domains"/>
    <property type="match status" value="1"/>
</dbReference>